<reference evidence="1" key="1">
    <citation type="submission" date="2019-10" db="EMBL/GenBank/DDBJ databases">
        <authorList>
            <consortium name="DOE Joint Genome Institute"/>
            <person name="Kuo A."/>
            <person name="Miyauchi S."/>
            <person name="Kiss E."/>
            <person name="Drula E."/>
            <person name="Kohler A."/>
            <person name="Sanchez-Garcia M."/>
            <person name="Andreopoulos B."/>
            <person name="Barry K.W."/>
            <person name="Bonito G."/>
            <person name="Buee M."/>
            <person name="Carver A."/>
            <person name="Chen C."/>
            <person name="Cichocki N."/>
            <person name="Clum A."/>
            <person name="Culley D."/>
            <person name="Crous P.W."/>
            <person name="Fauchery L."/>
            <person name="Girlanda M."/>
            <person name="Hayes R."/>
            <person name="Keri Z."/>
            <person name="Labutti K."/>
            <person name="Lipzen A."/>
            <person name="Lombard V."/>
            <person name="Magnuson J."/>
            <person name="Maillard F."/>
            <person name="Morin E."/>
            <person name="Murat C."/>
            <person name="Nolan M."/>
            <person name="Ohm R."/>
            <person name="Pangilinan J."/>
            <person name="Pereira M."/>
            <person name="Perotto S."/>
            <person name="Peter M."/>
            <person name="Riley R."/>
            <person name="Sitrit Y."/>
            <person name="Stielow B."/>
            <person name="Szollosi G."/>
            <person name="Zifcakova L."/>
            <person name="Stursova M."/>
            <person name="Spatafora J.W."/>
            <person name="Tedersoo L."/>
            <person name="Vaario L.-M."/>
            <person name="Yamada A."/>
            <person name="Yan M."/>
            <person name="Wang P."/>
            <person name="Xu J."/>
            <person name="Bruns T."/>
            <person name="Baldrian P."/>
            <person name="Vilgalys R."/>
            <person name="Henrissat B."/>
            <person name="Grigoriev I.V."/>
            <person name="Hibbett D."/>
            <person name="Nagy L.G."/>
            <person name="Martin F.M."/>
        </authorList>
    </citation>
    <scope>NUCLEOTIDE SEQUENCE</scope>
    <source>
        <strain evidence="1">P2</strain>
    </source>
</reference>
<keyword evidence="2" id="KW-1185">Reference proteome</keyword>
<dbReference type="EMBL" id="MU117968">
    <property type="protein sequence ID" value="KAF9652524.1"/>
    <property type="molecule type" value="Genomic_DNA"/>
</dbReference>
<gene>
    <name evidence="1" type="ORF">BDM02DRAFT_3109064</name>
</gene>
<organism evidence="1 2">
    <name type="scientific">Thelephora ganbajun</name>
    <name type="common">Ganba fungus</name>
    <dbReference type="NCBI Taxonomy" id="370292"/>
    <lineage>
        <taxon>Eukaryota</taxon>
        <taxon>Fungi</taxon>
        <taxon>Dikarya</taxon>
        <taxon>Basidiomycota</taxon>
        <taxon>Agaricomycotina</taxon>
        <taxon>Agaricomycetes</taxon>
        <taxon>Thelephorales</taxon>
        <taxon>Thelephoraceae</taxon>
        <taxon>Thelephora</taxon>
    </lineage>
</organism>
<protein>
    <submittedName>
        <fullName evidence="1">Uncharacterized protein</fullName>
    </submittedName>
</protein>
<comment type="caution">
    <text evidence="1">The sequence shown here is derived from an EMBL/GenBank/DDBJ whole genome shotgun (WGS) entry which is preliminary data.</text>
</comment>
<dbReference type="Proteomes" id="UP000886501">
    <property type="component" value="Unassembled WGS sequence"/>
</dbReference>
<proteinExistence type="predicted"/>
<sequence length="84" mass="8984">MAEMQLSLPHVRLCLQQPDTWIELGDHIDLLVPGRVENIGIDRAAVMASDKCDITVAPVTQFHTAITDSSAPGCQGNALTGEVT</sequence>
<reference evidence="1" key="2">
    <citation type="journal article" date="2020" name="Nat. Commun.">
        <title>Large-scale genome sequencing of mycorrhizal fungi provides insights into the early evolution of symbiotic traits.</title>
        <authorList>
            <person name="Miyauchi S."/>
            <person name="Kiss E."/>
            <person name="Kuo A."/>
            <person name="Drula E."/>
            <person name="Kohler A."/>
            <person name="Sanchez-Garcia M."/>
            <person name="Morin E."/>
            <person name="Andreopoulos B."/>
            <person name="Barry K.W."/>
            <person name="Bonito G."/>
            <person name="Buee M."/>
            <person name="Carver A."/>
            <person name="Chen C."/>
            <person name="Cichocki N."/>
            <person name="Clum A."/>
            <person name="Culley D."/>
            <person name="Crous P.W."/>
            <person name="Fauchery L."/>
            <person name="Girlanda M."/>
            <person name="Hayes R.D."/>
            <person name="Keri Z."/>
            <person name="LaButti K."/>
            <person name="Lipzen A."/>
            <person name="Lombard V."/>
            <person name="Magnuson J."/>
            <person name="Maillard F."/>
            <person name="Murat C."/>
            <person name="Nolan M."/>
            <person name="Ohm R.A."/>
            <person name="Pangilinan J."/>
            <person name="Pereira M.F."/>
            <person name="Perotto S."/>
            <person name="Peter M."/>
            <person name="Pfister S."/>
            <person name="Riley R."/>
            <person name="Sitrit Y."/>
            <person name="Stielow J.B."/>
            <person name="Szollosi G."/>
            <person name="Zifcakova L."/>
            <person name="Stursova M."/>
            <person name="Spatafora J.W."/>
            <person name="Tedersoo L."/>
            <person name="Vaario L.M."/>
            <person name="Yamada A."/>
            <person name="Yan M."/>
            <person name="Wang P."/>
            <person name="Xu J."/>
            <person name="Bruns T."/>
            <person name="Baldrian P."/>
            <person name="Vilgalys R."/>
            <person name="Dunand C."/>
            <person name="Henrissat B."/>
            <person name="Grigoriev I.V."/>
            <person name="Hibbett D."/>
            <person name="Nagy L.G."/>
            <person name="Martin F.M."/>
        </authorList>
    </citation>
    <scope>NUCLEOTIDE SEQUENCE</scope>
    <source>
        <strain evidence="1">P2</strain>
    </source>
</reference>
<name>A0ACB6ZSU5_THEGA</name>
<evidence type="ECO:0000313" key="2">
    <source>
        <dbReference type="Proteomes" id="UP000886501"/>
    </source>
</evidence>
<evidence type="ECO:0000313" key="1">
    <source>
        <dbReference type="EMBL" id="KAF9652524.1"/>
    </source>
</evidence>
<accession>A0ACB6ZSU5</accession>